<dbReference type="InterPro" id="IPR032581">
    <property type="entry name" value="DUF4917"/>
</dbReference>
<accession>A0ABU9LS21</accession>
<protein>
    <submittedName>
        <fullName evidence="1">DUF4917 family protein</fullName>
    </submittedName>
</protein>
<dbReference type="RefSeq" id="WP_342296329.1">
    <property type="nucleotide sequence ID" value="NZ_JBCEVZ010000007.1"/>
</dbReference>
<comment type="caution">
    <text evidence="1">The sequence shown here is derived from an EMBL/GenBank/DDBJ whole genome shotgun (WGS) entry which is preliminary data.</text>
</comment>
<dbReference type="EMBL" id="JBCEVZ010000007">
    <property type="protein sequence ID" value="MEL5993479.1"/>
    <property type="molecule type" value="Genomic_DNA"/>
</dbReference>
<dbReference type="Pfam" id="PF16263">
    <property type="entry name" value="DUF4917"/>
    <property type="match status" value="1"/>
</dbReference>
<reference evidence="1 2" key="1">
    <citation type="journal article" date="2018" name="Arch. Microbiol.">
        <title>Hymenobacter segetis sp. nov., isolated from soil.</title>
        <authorList>
            <person name="Ten L.N."/>
            <person name="Lim S.J."/>
            <person name="Kim B.O."/>
            <person name="Kang I.K."/>
            <person name="Jung H.Y."/>
        </authorList>
    </citation>
    <scope>NUCLEOTIDE SEQUENCE [LARGE SCALE GENOMIC DNA]</scope>
    <source>
        <strain evidence="1 2">S7-3-11</strain>
    </source>
</reference>
<sequence length="345" mass="40385">MSHTEKELNDIGVFQWESIVDGFQDANLFLGNGFSISLCKRLSYKSLFEKFKVTTNPELLKIFNSFKTFNFELVMQNLNNTETINNILGISSNKIEKLRDALRSGLIKTVQDNHPTHSEIHYPQLLKPGYELLDFRDIFTTNYDVFLYKSILQVISEYQYQKLEAPFQDYFYEKASPTQLKFSSVIPYSNPRSVYYLHGSLFLYIFDNQRSTYKLRRLEEARIEYIHLIRREIENNNFPIFVAEGYADDKLRTINNNAYLSFCASKLQNSGRNLVFYGFSFGDSDKHILDFVNKSKVNQVAISIYKGNKSLEQLEQESSFFRNLFTKKDVAVYDSESLFPSLRPF</sequence>
<evidence type="ECO:0000313" key="2">
    <source>
        <dbReference type="Proteomes" id="UP001479606"/>
    </source>
</evidence>
<gene>
    <name evidence="1" type="ORF">AAFH49_04610</name>
</gene>
<dbReference type="Proteomes" id="UP001479606">
    <property type="component" value="Unassembled WGS sequence"/>
</dbReference>
<name>A0ABU9LS21_9BACT</name>
<organism evidence="1 2">
    <name type="scientific">Hymenobacter segetis</name>
    <dbReference type="NCBI Taxonomy" id="2025509"/>
    <lineage>
        <taxon>Bacteria</taxon>
        <taxon>Pseudomonadati</taxon>
        <taxon>Bacteroidota</taxon>
        <taxon>Cytophagia</taxon>
        <taxon>Cytophagales</taxon>
        <taxon>Hymenobacteraceae</taxon>
        <taxon>Hymenobacter</taxon>
    </lineage>
</organism>
<evidence type="ECO:0000313" key="1">
    <source>
        <dbReference type="EMBL" id="MEL5993479.1"/>
    </source>
</evidence>
<keyword evidence="2" id="KW-1185">Reference proteome</keyword>
<proteinExistence type="predicted"/>